<dbReference type="Proteomes" id="UP000005666">
    <property type="component" value="Chromosome 8"/>
</dbReference>
<dbReference type="HOGENOM" id="CLU_017405_0_0_1"/>
<dbReference type="Pfam" id="PF13621">
    <property type="entry name" value="Cupin_8"/>
    <property type="match status" value="1"/>
</dbReference>
<dbReference type="eggNOG" id="KOG2508">
    <property type="taxonomic scope" value="Eukaryota"/>
</dbReference>
<gene>
    <name evidence="2" type="primary">TPHA0H02900</name>
    <name evidence="2" type="ordered locus">TPHA_0H02900</name>
</gene>
<dbReference type="PROSITE" id="PS51184">
    <property type="entry name" value="JMJC"/>
    <property type="match status" value="1"/>
</dbReference>
<evidence type="ECO:0000313" key="3">
    <source>
        <dbReference type="Proteomes" id="UP000005666"/>
    </source>
</evidence>
<evidence type="ECO:0000313" key="2">
    <source>
        <dbReference type="EMBL" id="CCE64493.1"/>
    </source>
</evidence>
<dbReference type="RefSeq" id="XP_003686927.1">
    <property type="nucleotide sequence ID" value="XM_003686879.1"/>
</dbReference>
<name>G8BWP2_TETPH</name>
<feature type="domain" description="JmjC" evidence="1">
    <location>
        <begin position="213"/>
        <end position="495"/>
    </location>
</feature>
<dbReference type="SUPFAM" id="SSF51197">
    <property type="entry name" value="Clavaminate synthase-like"/>
    <property type="match status" value="1"/>
</dbReference>
<dbReference type="KEGG" id="tpf:TPHA_0H02900"/>
<reference evidence="2 3" key="1">
    <citation type="journal article" date="2011" name="Proc. Natl. Acad. Sci. U.S.A.">
        <title>Evolutionary erosion of yeast sex chromosomes by mating-type switching accidents.</title>
        <authorList>
            <person name="Gordon J.L."/>
            <person name="Armisen D."/>
            <person name="Proux-Wera E."/>
            <person name="Oheigeartaigh S.S."/>
            <person name="Byrne K.P."/>
            <person name="Wolfe K.H."/>
        </authorList>
    </citation>
    <scope>NUCLEOTIDE SEQUENCE [LARGE SCALE GENOMIC DNA]</scope>
    <source>
        <strain evidence="3">ATCC 24235 / CBS 4417 / NBRC 1672 / NRRL Y-8282 / UCD 70-5</strain>
    </source>
</reference>
<dbReference type="PANTHER" id="PTHR12461:SF100">
    <property type="entry name" value="JMJC DOMAIN-CONTAINING PROTEIN 4"/>
    <property type="match status" value="1"/>
</dbReference>
<protein>
    <recommendedName>
        <fullName evidence="1">JmjC domain-containing protein</fullName>
    </recommendedName>
</protein>
<dbReference type="OMA" id="PASWWHE"/>
<organism evidence="2 3">
    <name type="scientific">Tetrapisispora phaffii (strain ATCC 24235 / CBS 4417 / NBRC 1672 / NRRL Y-8282 / UCD 70-5)</name>
    <name type="common">Yeast</name>
    <name type="synonym">Fabospora phaffii</name>
    <dbReference type="NCBI Taxonomy" id="1071381"/>
    <lineage>
        <taxon>Eukaryota</taxon>
        <taxon>Fungi</taxon>
        <taxon>Dikarya</taxon>
        <taxon>Ascomycota</taxon>
        <taxon>Saccharomycotina</taxon>
        <taxon>Saccharomycetes</taxon>
        <taxon>Saccharomycetales</taxon>
        <taxon>Saccharomycetaceae</taxon>
        <taxon>Tetrapisispora</taxon>
    </lineage>
</organism>
<dbReference type="PANTHER" id="PTHR12461">
    <property type="entry name" value="HYPOXIA-INDUCIBLE FACTOR 1 ALPHA INHIBITOR-RELATED"/>
    <property type="match status" value="1"/>
</dbReference>
<dbReference type="InterPro" id="IPR003347">
    <property type="entry name" value="JmjC_dom"/>
</dbReference>
<keyword evidence="3" id="KW-1185">Reference proteome</keyword>
<dbReference type="Gene3D" id="2.60.120.650">
    <property type="entry name" value="Cupin"/>
    <property type="match status" value="1"/>
</dbReference>
<accession>G8BWP2</accession>
<dbReference type="STRING" id="1071381.G8BWP2"/>
<dbReference type="OrthoDB" id="415358at2759"/>
<dbReference type="GeneID" id="11533745"/>
<proteinExistence type="predicted"/>
<dbReference type="InterPro" id="IPR041667">
    <property type="entry name" value="Cupin_8"/>
</dbReference>
<dbReference type="EMBL" id="HE612863">
    <property type="protein sequence ID" value="CCE64493.1"/>
    <property type="molecule type" value="Genomic_DNA"/>
</dbReference>
<sequence>MKREINTTQPGDFKKAVSLDSKITATYNGYYPEDYKTSIDVIDVPNTEKEKLNFFDKYVLRRKPCKIIGVSSEGFPLKELQFENIKNTLNENEILQIEKKANGGFGSGNKRLKLKFGEFIDEITKNQQTDLYLTTQYYEDDPENGNYSSDEEEKDQIIDEKFNTNFSDNESLVNLNDLHDDFDELEQCNGNSEDEENVEDQIIEDQLRLKELYQPPMTNLVKTLPETPDFLDYLIPQQINLWVGATSKQDNINFTESFKPDSSDKWMGLGRNIPGDGSSSGLHHDHADNLYIPIDGYKRFTLFSPGDAAKMYLVGDIKRVFNSGLIDYIHNEKAPFWRELRADGAIVAETYKKILNDKSIELDDKQKNEYEDFVRKDFLASTELTDKGTLNTDPASFSTIPPSFIHLDEIENEVTKKAMDELIDKKWPLFKKANRIEVNVKPGEMLYLPTGWFHEVTSYGADNKKIKNKNNVHVSVNYWFIPPDGNSIENIYANADNYWPTDYKRTKEALKRIREAVK</sequence>
<dbReference type="AlphaFoldDB" id="G8BWP2"/>
<evidence type="ECO:0000259" key="1">
    <source>
        <dbReference type="PROSITE" id="PS51184"/>
    </source>
</evidence>